<dbReference type="PANTHER" id="PTHR43798">
    <property type="entry name" value="MONOACYLGLYCEROL LIPASE"/>
    <property type="match status" value="1"/>
</dbReference>
<protein>
    <submittedName>
        <fullName evidence="4">Hydrolase</fullName>
    </submittedName>
</protein>
<feature type="domain" description="AB hydrolase-1" evidence="3">
    <location>
        <begin position="37"/>
        <end position="299"/>
    </location>
</feature>
<organism evidence="4 5">
    <name type="scientific">Marinospirillum insulare</name>
    <dbReference type="NCBI Taxonomy" id="217169"/>
    <lineage>
        <taxon>Bacteria</taxon>
        <taxon>Pseudomonadati</taxon>
        <taxon>Pseudomonadota</taxon>
        <taxon>Gammaproteobacteria</taxon>
        <taxon>Oceanospirillales</taxon>
        <taxon>Oceanospirillaceae</taxon>
        <taxon>Marinospirillum</taxon>
    </lineage>
</organism>
<dbReference type="Gene3D" id="3.40.50.1820">
    <property type="entry name" value="alpha/beta hydrolase"/>
    <property type="match status" value="1"/>
</dbReference>
<evidence type="ECO:0000313" key="4">
    <source>
        <dbReference type="EMBL" id="GLR64445.1"/>
    </source>
</evidence>
<name>A0ABQ6A2Y8_9GAMM</name>
<dbReference type="Proteomes" id="UP001156682">
    <property type="component" value="Unassembled WGS sequence"/>
</dbReference>
<dbReference type="InterPro" id="IPR000073">
    <property type="entry name" value="AB_hydrolase_1"/>
</dbReference>
<proteinExistence type="inferred from homology"/>
<dbReference type="PANTHER" id="PTHR43798:SF14">
    <property type="entry name" value="SERINE HYDROLASE-LIKE PROTEIN DDB_G0286239"/>
    <property type="match status" value="1"/>
</dbReference>
<dbReference type="InterPro" id="IPR050266">
    <property type="entry name" value="AB_hydrolase_sf"/>
</dbReference>
<dbReference type="GO" id="GO:0016787">
    <property type="term" value="F:hydrolase activity"/>
    <property type="evidence" value="ECO:0007669"/>
    <property type="project" value="UniProtKB-KW"/>
</dbReference>
<evidence type="ECO:0000256" key="1">
    <source>
        <dbReference type="ARBA" id="ARBA00008645"/>
    </source>
</evidence>
<evidence type="ECO:0000313" key="5">
    <source>
        <dbReference type="Proteomes" id="UP001156682"/>
    </source>
</evidence>
<reference evidence="5" key="1">
    <citation type="journal article" date="2019" name="Int. J. Syst. Evol. Microbiol.">
        <title>The Global Catalogue of Microorganisms (GCM) 10K type strain sequencing project: providing services to taxonomists for standard genome sequencing and annotation.</title>
        <authorList>
            <consortium name="The Broad Institute Genomics Platform"/>
            <consortium name="The Broad Institute Genome Sequencing Center for Infectious Disease"/>
            <person name="Wu L."/>
            <person name="Ma J."/>
        </authorList>
    </citation>
    <scope>NUCLEOTIDE SEQUENCE [LARGE SCALE GENOMIC DNA]</scope>
    <source>
        <strain evidence="5">NBRC 100033</strain>
    </source>
</reference>
<keyword evidence="5" id="KW-1185">Reference proteome</keyword>
<gene>
    <name evidence="4" type="ORF">GCM10007878_18830</name>
</gene>
<keyword evidence="2 4" id="KW-0378">Hydrolase</keyword>
<sequence length="314" mass="33718">MVSKQSLSAVPEGAEEIRLKLPHLELAALAWGDPEGKPLLALHGWLDNAMTFVKLAPALAAAGYRVVALDFAGHGFSAWRPAGQTYLLLDNCFDVQAAAMALGWKSFTLIGHSMGAGVASLLAGAHPSVVEKLLLIDGIGTLTTADKDAASQLSQAMARWIGHQKRSRNQDDKDAVSAFSGKIYPSIDLAAKARMLGVGAVDYPAALQLCQRALQAVDPSDAATGWFWRSDSRLRHPSPFRLTEAQNLSFMTAIKAPTLYLEADQGLMVKRPEIATRLQAIENAQKLSLTGGHHLHLEETSCEAVTAEVIQFLS</sequence>
<dbReference type="SUPFAM" id="SSF53474">
    <property type="entry name" value="alpha/beta-Hydrolases"/>
    <property type="match status" value="1"/>
</dbReference>
<comment type="similarity">
    <text evidence="1">Belongs to the AB hydrolase superfamily.</text>
</comment>
<dbReference type="InterPro" id="IPR029058">
    <property type="entry name" value="AB_hydrolase_fold"/>
</dbReference>
<accession>A0ABQ6A2Y8</accession>
<dbReference type="RefSeq" id="WP_051610498.1">
    <property type="nucleotide sequence ID" value="NZ_BSOR01000032.1"/>
</dbReference>
<dbReference type="EMBL" id="BSOR01000032">
    <property type="protein sequence ID" value="GLR64445.1"/>
    <property type="molecule type" value="Genomic_DNA"/>
</dbReference>
<evidence type="ECO:0000259" key="3">
    <source>
        <dbReference type="Pfam" id="PF00561"/>
    </source>
</evidence>
<comment type="caution">
    <text evidence="4">The sequence shown here is derived from an EMBL/GenBank/DDBJ whole genome shotgun (WGS) entry which is preliminary data.</text>
</comment>
<dbReference type="Pfam" id="PF00561">
    <property type="entry name" value="Abhydrolase_1"/>
    <property type="match status" value="1"/>
</dbReference>
<dbReference type="PRINTS" id="PR00111">
    <property type="entry name" value="ABHYDROLASE"/>
</dbReference>
<evidence type="ECO:0000256" key="2">
    <source>
        <dbReference type="ARBA" id="ARBA00022801"/>
    </source>
</evidence>